<keyword evidence="20" id="KW-1185">Reference proteome</keyword>
<dbReference type="PANTHER" id="PTHR46279:SF9">
    <property type="entry name" value="OS01G0116300 PROTEIN"/>
    <property type="match status" value="1"/>
</dbReference>
<evidence type="ECO:0000256" key="4">
    <source>
        <dbReference type="ARBA" id="ARBA00012483"/>
    </source>
</evidence>
<dbReference type="InterPro" id="IPR046948">
    <property type="entry name" value="ATL20-22-like"/>
</dbReference>
<accession>A0AAP0F2Z3</accession>
<keyword evidence="11" id="KW-0862">Zinc</keyword>
<comment type="catalytic activity">
    <reaction evidence="1">
        <text>S-ubiquitinyl-[E2 ubiquitin-conjugating enzyme]-L-cysteine + [acceptor protein]-L-lysine = [E2 ubiquitin-conjugating enzyme]-L-cysteine + N(6)-ubiquitinyl-[acceptor protein]-L-lysine.</text>
        <dbReference type="EC" id="2.3.2.27"/>
    </reaction>
</comment>
<dbReference type="SMART" id="SM00184">
    <property type="entry name" value="RING"/>
    <property type="match status" value="1"/>
</dbReference>
<keyword evidence="9 15" id="KW-0863">Zinc-finger</keyword>
<dbReference type="PROSITE" id="PS50089">
    <property type="entry name" value="ZF_RING_2"/>
    <property type="match status" value="1"/>
</dbReference>
<evidence type="ECO:0000256" key="1">
    <source>
        <dbReference type="ARBA" id="ARBA00000900"/>
    </source>
</evidence>
<evidence type="ECO:0000256" key="3">
    <source>
        <dbReference type="ARBA" id="ARBA00004906"/>
    </source>
</evidence>
<organism evidence="19 20">
    <name type="scientific">Stephania japonica</name>
    <dbReference type="NCBI Taxonomy" id="461633"/>
    <lineage>
        <taxon>Eukaryota</taxon>
        <taxon>Viridiplantae</taxon>
        <taxon>Streptophyta</taxon>
        <taxon>Embryophyta</taxon>
        <taxon>Tracheophyta</taxon>
        <taxon>Spermatophyta</taxon>
        <taxon>Magnoliopsida</taxon>
        <taxon>Ranunculales</taxon>
        <taxon>Menispermaceae</taxon>
        <taxon>Menispermoideae</taxon>
        <taxon>Cissampelideae</taxon>
        <taxon>Stephania</taxon>
    </lineage>
</organism>
<comment type="pathway">
    <text evidence="3">Protein modification; protein ubiquitination.</text>
</comment>
<dbReference type="InterPro" id="IPR001841">
    <property type="entry name" value="Znf_RING"/>
</dbReference>
<evidence type="ECO:0000256" key="17">
    <source>
        <dbReference type="SAM" id="SignalP"/>
    </source>
</evidence>
<dbReference type="EMBL" id="JBBNAE010000008">
    <property type="protein sequence ID" value="KAK9103879.1"/>
    <property type="molecule type" value="Genomic_DNA"/>
</dbReference>
<keyword evidence="8 17" id="KW-0732">Signal</keyword>
<proteinExistence type="inferred from homology"/>
<sequence>MDDCFAVFLFLAGNLLHGLWLCAGFEASSYHPLLDLQTPHSPSAINNCSISTCGYDSTIIEFPFRLQIQPQLCGYPGFDLTCDSLGQTVFHLPSGEDMFIRDINYPAQEIQVYDPNNCLPLRLLTLNLSGSPFQGRYYQNYTFLNCSSQLVRSRLFTPIPCMSSSTHSVIATASMTLSGLLSDYCELIKTVLVPVAMPVEVEKWFSSDLSGDLRLTWHEPACGDCVSRGGNCWFKNNMSLDVACFNVPQRDLSRSRSLPTGLALGLGLPAFLLTLGILIFFCMKAICCERTRPNSVGPSQSGPITAGSSISSQPTIITGLDGPTMDSYPKVVLGESRRLPRPDDSTCSICLSEYRPKETLKLIPECKHCFHVECIDEWLRVNAACPVCRNSPSHMCPP</sequence>
<feature type="domain" description="RING-type" evidence="18">
    <location>
        <begin position="347"/>
        <end position="389"/>
    </location>
</feature>
<evidence type="ECO:0000256" key="13">
    <source>
        <dbReference type="ARBA" id="ARBA00023136"/>
    </source>
</evidence>
<dbReference type="GO" id="GO:0030247">
    <property type="term" value="F:polysaccharide binding"/>
    <property type="evidence" value="ECO:0007669"/>
    <property type="project" value="InterPro"/>
</dbReference>
<keyword evidence="5" id="KW-0808">Transferase</keyword>
<evidence type="ECO:0000256" key="8">
    <source>
        <dbReference type="ARBA" id="ARBA00022729"/>
    </source>
</evidence>
<dbReference type="Proteomes" id="UP001417504">
    <property type="component" value="Unassembled WGS sequence"/>
</dbReference>
<evidence type="ECO:0000256" key="9">
    <source>
        <dbReference type="ARBA" id="ARBA00022771"/>
    </source>
</evidence>
<evidence type="ECO:0000256" key="12">
    <source>
        <dbReference type="ARBA" id="ARBA00022989"/>
    </source>
</evidence>
<keyword evidence="10" id="KW-0833">Ubl conjugation pathway</keyword>
<keyword evidence="13 16" id="KW-0472">Membrane</keyword>
<comment type="subcellular location">
    <subcellularLocation>
        <location evidence="2">Membrane</location>
        <topology evidence="2">Single-pass membrane protein</topology>
    </subcellularLocation>
</comment>
<name>A0AAP0F2Z3_9MAGN</name>
<feature type="transmembrane region" description="Helical" evidence="16">
    <location>
        <begin position="262"/>
        <end position="283"/>
    </location>
</feature>
<dbReference type="PANTHER" id="PTHR46279">
    <property type="entry name" value="RING/U-BOX SUPERFAMILY PROTEIN"/>
    <property type="match status" value="1"/>
</dbReference>
<evidence type="ECO:0000256" key="10">
    <source>
        <dbReference type="ARBA" id="ARBA00022786"/>
    </source>
</evidence>
<evidence type="ECO:0000256" key="7">
    <source>
        <dbReference type="ARBA" id="ARBA00022723"/>
    </source>
</evidence>
<feature type="signal peptide" evidence="17">
    <location>
        <begin position="1"/>
        <end position="24"/>
    </location>
</feature>
<evidence type="ECO:0000256" key="5">
    <source>
        <dbReference type="ARBA" id="ARBA00022679"/>
    </source>
</evidence>
<keyword evidence="6 16" id="KW-0812">Transmembrane</keyword>
<dbReference type="InterPro" id="IPR013083">
    <property type="entry name" value="Znf_RING/FYVE/PHD"/>
</dbReference>
<keyword evidence="12 16" id="KW-1133">Transmembrane helix</keyword>
<evidence type="ECO:0000256" key="6">
    <source>
        <dbReference type="ARBA" id="ARBA00022692"/>
    </source>
</evidence>
<evidence type="ECO:0000313" key="20">
    <source>
        <dbReference type="Proteomes" id="UP001417504"/>
    </source>
</evidence>
<evidence type="ECO:0000256" key="16">
    <source>
        <dbReference type="SAM" id="Phobius"/>
    </source>
</evidence>
<protein>
    <recommendedName>
        <fullName evidence="4">RING-type E3 ubiquitin transferase</fullName>
        <ecNumber evidence="4">2.3.2.27</ecNumber>
    </recommendedName>
</protein>
<evidence type="ECO:0000259" key="18">
    <source>
        <dbReference type="PROSITE" id="PS50089"/>
    </source>
</evidence>
<dbReference type="AlphaFoldDB" id="A0AAP0F2Z3"/>
<reference evidence="19 20" key="1">
    <citation type="submission" date="2024-01" db="EMBL/GenBank/DDBJ databases">
        <title>Genome assemblies of Stephania.</title>
        <authorList>
            <person name="Yang L."/>
        </authorList>
    </citation>
    <scope>NUCLEOTIDE SEQUENCE [LARGE SCALE GENOMIC DNA]</scope>
    <source>
        <strain evidence="19">QJT</strain>
        <tissue evidence="19">Leaf</tissue>
    </source>
</reference>
<evidence type="ECO:0000256" key="15">
    <source>
        <dbReference type="PROSITE-ProRule" id="PRU00175"/>
    </source>
</evidence>
<dbReference type="GO" id="GO:0016020">
    <property type="term" value="C:membrane"/>
    <property type="evidence" value="ECO:0007669"/>
    <property type="project" value="UniProtKB-SubCell"/>
</dbReference>
<dbReference type="GO" id="GO:0061630">
    <property type="term" value="F:ubiquitin protein ligase activity"/>
    <property type="evidence" value="ECO:0007669"/>
    <property type="project" value="UniProtKB-EC"/>
</dbReference>
<dbReference type="InterPro" id="IPR025287">
    <property type="entry name" value="WAK_GUB"/>
</dbReference>
<evidence type="ECO:0000256" key="2">
    <source>
        <dbReference type="ARBA" id="ARBA00004167"/>
    </source>
</evidence>
<dbReference type="Pfam" id="PF13639">
    <property type="entry name" value="zf-RING_2"/>
    <property type="match status" value="1"/>
</dbReference>
<comment type="caution">
    <text evidence="19">The sequence shown here is derived from an EMBL/GenBank/DDBJ whole genome shotgun (WGS) entry which is preliminary data.</text>
</comment>
<dbReference type="Pfam" id="PF13947">
    <property type="entry name" value="GUB_WAK_bind"/>
    <property type="match status" value="1"/>
</dbReference>
<evidence type="ECO:0000256" key="14">
    <source>
        <dbReference type="ARBA" id="ARBA00024209"/>
    </source>
</evidence>
<dbReference type="EC" id="2.3.2.27" evidence="4"/>
<gene>
    <name evidence="19" type="ORF">Sjap_021133</name>
</gene>
<dbReference type="GO" id="GO:0008270">
    <property type="term" value="F:zinc ion binding"/>
    <property type="evidence" value="ECO:0007669"/>
    <property type="project" value="UniProtKB-KW"/>
</dbReference>
<dbReference type="CDD" id="cd16461">
    <property type="entry name" value="RING-H2_EL5-like"/>
    <property type="match status" value="1"/>
</dbReference>
<dbReference type="SUPFAM" id="SSF57850">
    <property type="entry name" value="RING/U-box"/>
    <property type="match status" value="1"/>
</dbReference>
<evidence type="ECO:0000313" key="19">
    <source>
        <dbReference type="EMBL" id="KAK9103879.1"/>
    </source>
</evidence>
<feature type="chain" id="PRO_5042991146" description="RING-type E3 ubiquitin transferase" evidence="17">
    <location>
        <begin position="25"/>
        <end position="398"/>
    </location>
</feature>
<comment type="similarity">
    <text evidence="14">Belongs to the RING-type zinc finger family. ATL subfamily.</text>
</comment>
<dbReference type="Gene3D" id="3.30.40.10">
    <property type="entry name" value="Zinc/RING finger domain, C3HC4 (zinc finger)"/>
    <property type="match status" value="1"/>
</dbReference>
<keyword evidence="7" id="KW-0479">Metal-binding</keyword>
<evidence type="ECO:0000256" key="11">
    <source>
        <dbReference type="ARBA" id="ARBA00022833"/>
    </source>
</evidence>